<dbReference type="EC" id="2.7.13.3" evidence="2"/>
<keyword evidence="6" id="KW-0808">Transferase</keyword>
<dbReference type="SMART" id="SM00062">
    <property type="entry name" value="PBPb"/>
    <property type="match status" value="1"/>
</dbReference>
<dbReference type="Gene3D" id="1.10.287.130">
    <property type="match status" value="1"/>
</dbReference>
<dbReference type="STRING" id="180197.SAMN02982919_00647"/>
<dbReference type="SMART" id="SM00388">
    <property type="entry name" value="HisKA"/>
    <property type="match status" value="1"/>
</dbReference>
<dbReference type="PRINTS" id="PR00344">
    <property type="entry name" value="BCTRLSENSOR"/>
</dbReference>
<organism evidence="6 7">
    <name type="scientific">Giesbergeria anulus</name>
    <dbReference type="NCBI Taxonomy" id="180197"/>
    <lineage>
        <taxon>Bacteria</taxon>
        <taxon>Pseudomonadati</taxon>
        <taxon>Pseudomonadota</taxon>
        <taxon>Betaproteobacteria</taxon>
        <taxon>Burkholderiales</taxon>
        <taxon>Comamonadaceae</taxon>
        <taxon>Giesbergeria</taxon>
    </lineage>
</organism>
<dbReference type="InterPro" id="IPR001638">
    <property type="entry name" value="Solute-binding_3/MltF_N"/>
</dbReference>
<keyword evidence="7" id="KW-1185">Reference proteome</keyword>
<dbReference type="SUPFAM" id="SSF53850">
    <property type="entry name" value="Periplasmic binding protein-like II"/>
    <property type="match status" value="1"/>
</dbReference>
<keyword evidence="3" id="KW-0597">Phosphoprotein</keyword>
<dbReference type="InterPro" id="IPR005467">
    <property type="entry name" value="His_kinase_dom"/>
</dbReference>
<dbReference type="CDD" id="cd13708">
    <property type="entry name" value="PBP2_BvgS_like_1"/>
    <property type="match status" value="1"/>
</dbReference>
<feature type="domain" description="Histidine kinase" evidence="5">
    <location>
        <begin position="312"/>
        <end position="522"/>
    </location>
</feature>
<dbReference type="Gene3D" id="3.30.565.10">
    <property type="entry name" value="Histidine kinase-like ATPase, C-terminal domain"/>
    <property type="match status" value="1"/>
</dbReference>
<dbReference type="PROSITE" id="PS50109">
    <property type="entry name" value="HIS_KIN"/>
    <property type="match status" value="1"/>
</dbReference>
<accession>A0A1H9FVP5</accession>
<dbReference type="InterPro" id="IPR003594">
    <property type="entry name" value="HATPase_dom"/>
</dbReference>
<evidence type="ECO:0000256" key="3">
    <source>
        <dbReference type="ARBA" id="ARBA00022553"/>
    </source>
</evidence>
<dbReference type="EMBL" id="FOGD01000001">
    <property type="protein sequence ID" value="SEQ41954.1"/>
    <property type="molecule type" value="Genomic_DNA"/>
</dbReference>
<feature type="region of interest" description="Disordered" evidence="4">
    <location>
        <begin position="524"/>
        <end position="545"/>
    </location>
</feature>
<dbReference type="CDD" id="cd00075">
    <property type="entry name" value="HATPase"/>
    <property type="match status" value="1"/>
</dbReference>
<evidence type="ECO:0000259" key="5">
    <source>
        <dbReference type="PROSITE" id="PS50109"/>
    </source>
</evidence>
<dbReference type="RefSeq" id="WP_091452591.1">
    <property type="nucleotide sequence ID" value="NZ_FOGD01000001.1"/>
</dbReference>
<reference evidence="6 7" key="1">
    <citation type="submission" date="2016-10" db="EMBL/GenBank/DDBJ databases">
        <authorList>
            <person name="de Groot N.N."/>
        </authorList>
    </citation>
    <scope>NUCLEOTIDE SEQUENCE [LARGE SCALE GENOMIC DNA]</scope>
    <source>
        <strain evidence="6 7">ATCC 35958</strain>
    </source>
</reference>
<evidence type="ECO:0000313" key="6">
    <source>
        <dbReference type="EMBL" id="SEQ41954.1"/>
    </source>
</evidence>
<gene>
    <name evidence="6" type="ORF">SAMN02982919_00647</name>
</gene>
<evidence type="ECO:0000313" key="7">
    <source>
        <dbReference type="Proteomes" id="UP000199766"/>
    </source>
</evidence>
<dbReference type="Proteomes" id="UP000199766">
    <property type="component" value="Unassembled WGS sequence"/>
</dbReference>
<dbReference type="SUPFAM" id="SSF47384">
    <property type="entry name" value="Homodimeric domain of signal transducing histidine kinase"/>
    <property type="match status" value="1"/>
</dbReference>
<evidence type="ECO:0000256" key="1">
    <source>
        <dbReference type="ARBA" id="ARBA00000085"/>
    </source>
</evidence>
<evidence type="ECO:0000256" key="2">
    <source>
        <dbReference type="ARBA" id="ARBA00012438"/>
    </source>
</evidence>
<dbReference type="Pfam" id="PF00497">
    <property type="entry name" value="SBP_bac_3"/>
    <property type="match status" value="1"/>
</dbReference>
<dbReference type="PANTHER" id="PTHR43547:SF2">
    <property type="entry name" value="HYBRID SIGNAL TRANSDUCTION HISTIDINE KINASE C"/>
    <property type="match status" value="1"/>
</dbReference>
<dbReference type="SUPFAM" id="SSF55874">
    <property type="entry name" value="ATPase domain of HSP90 chaperone/DNA topoisomerase II/histidine kinase"/>
    <property type="match status" value="1"/>
</dbReference>
<dbReference type="AlphaFoldDB" id="A0A1H9FVP5"/>
<dbReference type="InterPro" id="IPR003661">
    <property type="entry name" value="HisK_dim/P_dom"/>
</dbReference>
<dbReference type="InterPro" id="IPR036097">
    <property type="entry name" value="HisK_dim/P_sf"/>
</dbReference>
<proteinExistence type="predicted"/>
<keyword evidence="6" id="KW-0418">Kinase</keyword>
<dbReference type="OrthoDB" id="9813903at2"/>
<dbReference type="GO" id="GO:0000155">
    <property type="term" value="F:phosphorelay sensor kinase activity"/>
    <property type="evidence" value="ECO:0007669"/>
    <property type="project" value="InterPro"/>
</dbReference>
<dbReference type="Gene3D" id="3.40.190.10">
    <property type="entry name" value="Periplasmic binding protein-like II"/>
    <property type="match status" value="2"/>
</dbReference>
<dbReference type="InterPro" id="IPR004358">
    <property type="entry name" value="Sig_transdc_His_kin-like_C"/>
</dbReference>
<dbReference type="SMART" id="SM00387">
    <property type="entry name" value="HATPase_c"/>
    <property type="match status" value="1"/>
</dbReference>
<dbReference type="Pfam" id="PF02518">
    <property type="entry name" value="HATPase_c"/>
    <property type="match status" value="1"/>
</dbReference>
<sequence length="545" mass="60176">MWAVVFSAYAAEPLQLTPEEQAYVQQHRTVRMCVDPDWAPFERLDPQGKHVGIAADLIALVAQRTGLNIEPLVLGTWDESLAASQAGHCQLMSFLNQTPEREKWLRFTAPIFSDPNVLITREEHPHIADLKLMEGQTIALPHGTMVEERIRKEFPMLKVVLTTSEPEAVELVSERKVNMTIRSLIVAAYTIKQEGLFNLKIAGQVPNYANELRMGVLKTEPVLWGLLDKGVKSITPLEREAIANRHVAVQVQQGVDYRLVWKVVATALAVLLAVLIWHHKLRQLDQERAALAEARVEQALQAQRDQSHLVAMLSHEVRTALSMIDAAAGSLRLLVNPEDEPSLLRVTRIRAGVQRLTELTAQFLTKDRLESGALMPRLTLVDALALCTETVQSLDERHRVALDHQGDTWLEADPDLLQVALRNLLVNALRYTPPDSPVKVEMMGENGMFLIRVSDEGPGVPVAEQATIFSSYVRGSTGHGKPGSGLGLHLVKRVAQLHGGTVSLVSQTGRGAVFTMALPRHQTPTISASEALKPPAPARRAGHPK</sequence>
<dbReference type="PANTHER" id="PTHR43547">
    <property type="entry name" value="TWO-COMPONENT HISTIDINE KINASE"/>
    <property type="match status" value="1"/>
</dbReference>
<protein>
    <recommendedName>
        <fullName evidence="2">histidine kinase</fullName>
        <ecNumber evidence="2">2.7.13.3</ecNumber>
    </recommendedName>
</protein>
<dbReference type="CDD" id="cd00082">
    <property type="entry name" value="HisKA"/>
    <property type="match status" value="1"/>
</dbReference>
<name>A0A1H9FVP5_9BURK</name>
<evidence type="ECO:0000256" key="4">
    <source>
        <dbReference type="SAM" id="MobiDB-lite"/>
    </source>
</evidence>
<comment type="catalytic activity">
    <reaction evidence="1">
        <text>ATP + protein L-histidine = ADP + protein N-phospho-L-histidine.</text>
        <dbReference type="EC" id="2.7.13.3"/>
    </reaction>
</comment>
<dbReference type="InterPro" id="IPR036890">
    <property type="entry name" value="HATPase_C_sf"/>
</dbReference>